<reference evidence="2" key="1">
    <citation type="submission" date="2022-07" db="EMBL/GenBank/DDBJ databases">
        <authorList>
            <person name="Trinca V."/>
            <person name="Uliana J.V.C."/>
            <person name="Torres T.T."/>
            <person name="Ward R.J."/>
            <person name="Monesi N."/>
        </authorList>
    </citation>
    <scope>NUCLEOTIDE SEQUENCE</scope>
    <source>
        <strain evidence="2">HSMRA1968</strain>
        <tissue evidence="2">Whole embryos</tissue>
    </source>
</reference>
<name>A0A9Q0NH84_9DIPT</name>
<feature type="region of interest" description="Disordered" evidence="1">
    <location>
        <begin position="89"/>
        <end position="301"/>
    </location>
</feature>
<feature type="compositionally biased region" description="Low complexity" evidence="1">
    <location>
        <begin position="143"/>
        <end position="152"/>
    </location>
</feature>
<feature type="compositionally biased region" description="Basic and acidic residues" evidence="1">
    <location>
        <begin position="157"/>
        <end position="185"/>
    </location>
</feature>
<proteinExistence type="predicted"/>
<organism evidence="2 3">
    <name type="scientific">Pseudolycoriella hygida</name>
    <dbReference type="NCBI Taxonomy" id="35572"/>
    <lineage>
        <taxon>Eukaryota</taxon>
        <taxon>Metazoa</taxon>
        <taxon>Ecdysozoa</taxon>
        <taxon>Arthropoda</taxon>
        <taxon>Hexapoda</taxon>
        <taxon>Insecta</taxon>
        <taxon>Pterygota</taxon>
        <taxon>Neoptera</taxon>
        <taxon>Endopterygota</taxon>
        <taxon>Diptera</taxon>
        <taxon>Nematocera</taxon>
        <taxon>Sciaroidea</taxon>
        <taxon>Sciaridae</taxon>
        <taxon>Pseudolycoriella</taxon>
    </lineage>
</organism>
<dbReference type="AlphaFoldDB" id="A0A9Q0NH84"/>
<evidence type="ECO:0000313" key="3">
    <source>
        <dbReference type="Proteomes" id="UP001151699"/>
    </source>
</evidence>
<sequence length="324" mass="34959">MTSAAVGAVQNALERSGSGLYISSMSSPAEKTVLLDFTSTNDFIKSRNSRYCILSPSLKRTPETSSVATCYGNPALIFTNKAQTFINSKKMSSKSKTAMESKEVEPKVRPTRNLKPVDYTEKADRKRAQGASEQDDKKKKKANGNADAAPAKKAGKKKDEASNGKMTKNDEAEVVPESRKRKEAAEETTANSKKGRSKKAEDVPIESAPVDETADEDAPEPKPQKAAKATQKRAKEVVGEETNGGSKKATESKKGGSKVTKSKEPVEATADEEVEVSKPKVTKGKKAVKAAPTAEDEEVKNDEPEKLLIQAMINIILLVQIDTI</sequence>
<gene>
    <name evidence="2" type="ORF">Bhyg_05174</name>
</gene>
<evidence type="ECO:0000256" key="1">
    <source>
        <dbReference type="SAM" id="MobiDB-lite"/>
    </source>
</evidence>
<comment type="caution">
    <text evidence="2">The sequence shown here is derived from an EMBL/GenBank/DDBJ whole genome shotgun (WGS) entry which is preliminary data.</text>
</comment>
<protein>
    <submittedName>
        <fullName evidence="2">Uncharacterized protein</fullName>
    </submittedName>
</protein>
<dbReference type="EMBL" id="WJQU01000001">
    <property type="protein sequence ID" value="KAJ6649932.1"/>
    <property type="molecule type" value="Genomic_DNA"/>
</dbReference>
<feature type="compositionally biased region" description="Basic and acidic residues" evidence="1">
    <location>
        <begin position="97"/>
        <end position="108"/>
    </location>
</feature>
<accession>A0A9Q0NH84</accession>
<keyword evidence="3" id="KW-1185">Reference proteome</keyword>
<evidence type="ECO:0000313" key="2">
    <source>
        <dbReference type="EMBL" id="KAJ6649932.1"/>
    </source>
</evidence>
<feature type="compositionally biased region" description="Basic and acidic residues" evidence="1">
    <location>
        <begin position="118"/>
        <end position="127"/>
    </location>
</feature>
<dbReference type="Proteomes" id="UP001151699">
    <property type="component" value="Chromosome A"/>
</dbReference>